<comment type="similarity">
    <text evidence="2 6">Belongs to the sodium:solute symporter (SSF) (TC 2.A.21) family.</text>
</comment>
<evidence type="ECO:0000313" key="8">
    <source>
        <dbReference type="EMBL" id="RXM98853.1"/>
    </source>
</evidence>
<sequence>MVPSECEWIYCSNRAYPKLVVELMPVVVSILWILIIQSTNSGQLFVLAITSYLSQPIAALFIMAVFWKRVNEPDGHGVCVHSGEVDNRPALVKNVYYLYFSMILLTVTAGVITVVSLWTPAIPDQHEVIDHSVVKWSTAFLQYNACLRALEKTTQISLASGTKQHLLFNEKPTALSIPIAST</sequence>
<dbReference type="PANTHER" id="PTHR11819">
    <property type="entry name" value="SOLUTE CARRIER FAMILY 5"/>
    <property type="match status" value="1"/>
</dbReference>
<name>A0A662YSD5_ACIRT</name>
<dbReference type="GO" id="GO:0005412">
    <property type="term" value="F:D-glucose:sodium symporter activity"/>
    <property type="evidence" value="ECO:0007669"/>
    <property type="project" value="TreeGrafter"/>
</dbReference>
<accession>A0A662YSD5</accession>
<evidence type="ECO:0000256" key="7">
    <source>
        <dbReference type="SAM" id="Phobius"/>
    </source>
</evidence>
<dbReference type="EMBL" id="SCEB01000538">
    <property type="protein sequence ID" value="RXM98853.1"/>
    <property type="molecule type" value="Genomic_DNA"/>
</dbReference>
<evidence type="ECO:0000256" key="2">
    <source>
        <dbReference type="ARBA" id="ARBA00006434"/>
    </source>
</evidence>
<dbReference type="InterPro" id="IPR038377">
    <property type="entry name" value="Na/Glc_symporter_sf"/>
</dbReference>
<dbReference type="PANTHER" id="PTHR11819:SF96">
    <property type="entry name" value="SODIUM_GLUCOSE COTRANSPORTER 4"/>
    <property type="match status" value="1"/>
</dbReference>
<comment type="caution">
    <text evidence="8">The sequence shown here is derived from an EMBL/GenBank/DDBJ whole genome shotgun (WGS) entry which is preliminary data.</text>
</comment>
<dbReference type="Proteomes" id="UP000289886">
    <property type="component" value="Unassembled WGS sequence"/>
</dbReference>
<evidence type="ECO:0000256" key="3">
    <source>
        <dbReference type="ARBA" id="ARBA00022692"/>
    </source>
</evidence>
<dbReference type="Gene3D" id="1.20.1730.10">
    <property type="entry name" value="Sodium/glucose cotransporter"/>
    <property type="match status" value="1"/>
</dbReference>
<gene>
    <name evidence="8" type="ORF">EOD39_12544</name>
</gene>
<feature type="transmembrane region" description="Helical" evidence="7">
    <location>
        <begin position="44"/>
        <end position="67"/>
    </location>
</feature>
<evidence type="ECO:0000256" key="1">
    <source>
        <dbReference type="ARBA" id="ARBA00004141"/>
    </source>
</evidence>
<feature type="transmembrane region" description="Helical" evidence="7">
    <location>
        <begin position="96"/>
        <end position="118"/>
    </location>
</feature>
<dbReference type="InterPro" id="IPR001734">
    <property type="entry name" value="Na/solute_symporter"/>
</dbReference>
<evidence type="ECO:0000313" key="9">
    <source>
        <dbReference type="Proteomes" id="UP000289886"/>
    </source>
</evidence>
<keyword evidence="4 7" id="KW-1133">Transmembrane helix</keyword>
<comment type="subcellular location">
    <subcellularLocation>
        <location evidence="1">Membrane</location>
        <topology evidence="1">Multi-pass membrane protein</topology>
    </subcellularLocation>
</comment>
<dbReference type="Pfam" id="PF00474">
    <property type="entry name" value="SSF"/>
    <property type="match status" value="1"/>
</dbReference>
<proteinExistence type="inferred from homology"/>
<keyword evidence="9" id="KW-1185">Reference proteome</keyword>
<reference evidence="8 9" key="1">
    <citation type="submission" date="2019-01" db="EMBL/GenBank/DDBJ databases">
        <title>Draft Genome and Complete Hox-Cluster Characterization of the Sterlet Sturgeon (Acipenser ruthenus).</title>
        <authorList>
            <person name="Wei Q."/>
        </authorList>
    </citation>
    <scope>NUCLEOTIDE SEQUENCE [LARGE SCALE GENOMIC DNA]</scope>
    <source>
        <strain evidence="8">WHYD16114868_AA</strain>
        <tissue evidence="8">Blood</tissue>
    </source>
</reference>
<dbReference type="AlphaFoldDB" id="A0A662YSD5"/>
<evidence type="ECO:0000256" key="5">
    <source>
        <dbReference type="ARBA" id="ARBA00023136"/>
    </source>
</evidence>
<keyword evidence="3 7" id="KW-0812">Transmembrane</keyword>
<feature type="transmembrane region" description="Helical" evidence="7">
    <location>
        <begin position="19"/>
        <end position="38"/>
    </location>
</feature>
<protein>
    <submittedName>
        <fullName evidence="8">Sodium/glucose cotransporter 4</fullName>
    </submittedName>
</protein>
<dbReference type="GO" id="GO:0005886">
    <property type="term" value="C:plasma membrane"/>
    <property type="evidence" value="ECO:0007669"/>
    <property type="project" value="TreeGrafter"/>
</dbReference>
<organism evidence="8 9">
    <name type="scientific">Acipenser ruthenus</name>
    <name type="common">Sterlet sturgeon</name>
    <dbReference type="NCBI Taxonomy" id="7906"/>
    <lineage>
        <taxon>Eukaryota</taxon>
        <taxon>Metazoa</taxon>
        <taxon>Chordata</taxon>
        <taxon>Craniata</taxon>
        <taxon>Vertebrata</taxon>
        <taxon>Euteleostomi</taxon>
        <taxon>Actinopterygii</taxon>
        <taxon>Chondrostei</taxon>
        <taxon>Acipenseriformes</taxon>
        <taxon>Acipenseridae</taxon>
        <taxon>Acipenser</taxon>
    </lineage>
</organism>
<keyword evidence="5 7" id="KW-0472">Membrane</keyword>
<evidence type="ECO:0000256" key="4">
    <source>
        <dbReference type="ARBA" id="ARBA00022989"/>
    </source>
</evidence>
<evidence type="ECO:0000256" key="6">
    <source>
        <dbReference type="RuleBase" id="RU362091"/>
    </source>
</evidence>